<evidence type="ECO:0000313" key="2">
    <source>
        <dbReference type="EMBL" id="RHE30678.1"/>
    </source>
</evidence>
<protein>
    <submittedName>
        <fullName evidence="2">Uncharacterized protein</fullName>
    </submittedName>
</protein>
<dbReference type="AlphaFoldDB" id="A0A414IQP5"/>
<reference evidence="2 3" key="1">
    <citation type="submission" date="2018-08" db="EMBL/GenBank/DDBJ databases">
        <title>A genome reference for cultivated species of the human gut microbiota.</title>
        <authorList>
            <person name="Zou Y."/>
            <person name="Xue W."/>
            <person name="Luo G."/>
        </authorList>
    </citation>
    <scope>NUCLEOTIDE SEQUENCE [LARGE SCALE GENOMIC DNA]</scope>
    <source>
        <strain evidence="2 3">AM29-10</strain>
    </source>
</reference>
<name>A0A414IQP5_9FIRM</name>
<keyword evidence="1" id="KW-0472">Membrane</keyword>
<feature type="transmembrane region" description="Helical" evidence="1">
    <location>
        <begin position="37"/>
        <end position="59"/>
    </location>
</feature>
<evidence type="ECO:0000313" key="3">
    <source>
        <dbReference type="Proteomes" id="UP000285290"/>
    </source>
</evidence>
<evidence type="ECO:0000256" key="1">
    <source>
        <dbReference type="SAM" id="Phobius"/>
    </source>
</evidence>
<comment type="caution">
    <text evidence="2">The sequence shown here is derived from an EMBL/GenBank/DDBJ whole genome shotgun (WGS) entry which is preliminary data.</text>
</comment>
<gene>
    <name evidence="2" type="ORF">DW753_13430</name>
</gene>
<dbReference type="Proteomes" id="UP000285290">
    <property type="component" value="Unassembled WGS sequence"/>
</dbReference>
<keyword evidence="1" id="KW-1133">Transmembrane helix</keyword>
<sequence>MRNTGSFARKNNMGELVCEDLDRAIKKKYKPDTICKSSIISFFIMVICITIDIAFYINLFRLISYDEPNMIILEVAGLSMASDFVPIYIAMIAKRIRQGISKEKPLLALSIIVTAIALITNAFIRIATMSTVSSSGTLDAPTLCITLFAVIVPIMTSLTSGIVSYYAYDPLSKKMLKEEIGIAELTEEIRRYKAIISDYTYDENCEEELKKLDTGYYNIAKRSLLNEAVAICNNVRVKLMEYLGNPTATNMLSESQVDDVFNRLNKELVSLNDSIDVINDLTDKAEIK</sequence>
<feature type="transmembrane region" description="Helical" evidence="1">
    <location>
        <begin position="147"/>
        <end position="168"/>
    </location>
</feature>
<dbReference type="RefSeq" id="WP_117998197.1">
    <property type="nucleotide sequence ID" value="NZ_QRWI01000022.1"/>
</dbReference>
<dbReference type="EMBL" id="QSKC01000023">
    <property type="protein sequence ID" value="RHE30678.1"/>
    <property type="molecule type" value="Genomic_DNA"/>
</dbReference>
<organism evidence="2 3">
    <name type="scientific">Agathobacter rectalis</name>
    <dbReference type="NCBI Taxonomy" id="39491"/>
    <lineage>
        <taxon>Bacteria</taxon>
        <taxon>Bacillati</taxon>
        <taxon>Bacillota</taxon>
        <taxon>Clostridia</taxon>
        <taxon>Lachnospirales</taxon>
        <taxon>Lachnospiraceae</taxon>
        <taxon>Agathobacter</taxon>
    </lineage>
</organism>
<proteinExistence type="predicted"/>
<feature type="transmembrane region" description="Helical" evidence="1">
    <location>
        <begin position="105"/>
        <end position="127"/>
    </location>
</feature>
<feature type="transmembrane region" description="Helical" evidence="1">
    <location>
        <begin position="71"/>
        <end position="93"/>
    </location>
</feature>
<keyword evidence="1" id="KW-0812">Transmembrane</keyword>
<accession>A0A414IQP5</accession>